<dbReference type="EMBL" id="JAGTJQ010000007">
    <property type="protein sequence ID" value="KAH7027607.1"/>
    <property type="molecule type" value="Genomic_DNA"/>
</dbReference>
<evidence type="ECO:0000256" key="2">
    <source>
        <dbReference type="ARBA" id="ARBA00023242"/>
    </source>
</evidence>
<feature type="region of interest" description="Disordered" evidence="3">
    <location>
        <begin position="1"/>
        <end position="23"/>
    </location>
</feature>
<accession>A0A9P9BL15</accession>
<dbReference type="GO" id="GO:0003677">
    <property type="term" value="F:DNA binding"/>
    <property type="evidence" value="ECO:0007669"/>
    <property type="project" value="InterPro"/>
</dbReference>
<dbReference type="SUPFAM" id="SSF57701">
    <property type="entry name" value="Zn2/Cys6 DNA-binding domain"/>
    <property type="match status" value="1"/>
</dbReference>
<dbReference type="AlphaFoldDB" id="A0A9P9BL15"/>
<keyword evidence="1" id="KW-0479">Metal-binding</keyword>
<evidence type="ECO:0000313" key="6">
    <source>
        <dbReference type="Proteomes" id="UP000756346"/>
    </source>
</evidence>
<dbReference type="OrthoDB" id="5121955at2759"/>
<protein>
    <submittedName>
        <fullName evidence="5">Fungal-specific transcription factor domain-containing protein</fullName>
    </submittedName>
</protein>
<dbReference type="SMART" id="SM00066">
    <property type="entry name" value="GAL4"/>
    <property type="match status" value="1"/>
</dbReference>
<dbReference type="RefSeq" id="XP_046010406.1">
    <property type="nucleotide sequence ID" value="XM_046148362.1"/>
</dbReference>
<sequence>MTSEAAITAPVEQAGRPTDSKPKAAAKIRKRAAKACLSCRARKVRCDVSQRGRPCMNCYLDNESCVVTGRASRLRAQRDGADVQASYPPYSIDNTKVRTAEDVVRSRDNGEPPSPRDSSLPVHDESHAHKPCDTHKQQEARELTPRAAAQREHQPSISSASDTVSVTSSVGPQARAPMFRAPISMPLKSMEGSLNSFPPDSEPFWTGEQRAAANLDITYSYYPFLVINNLHVIMPQDVNYLEAQGCLRVPTRRILDEFVQQYFLHVHPILPLLNEGDFWDMYCHQGTSGPSQKIPLVILFAIMFSSCNFVSLSSIKALGYTSIRDARATLYRRTKLLYDFETESSLISLAQTAMLLSYWSPNWAQATKKPNSGWLSIAIQNAKSAEAHLQSALPTFSPIHQPVEWKKQNTLKRLWWCCVIRDRILPLGLRRSIQISRAHFDLDANQGLGYADLADEIDRSRVYNSEAKRSLIDLLVHLVELCSVLTDLLTLVYPMDDSPGWHRQNPDEGARIKECKLALRRWYKGATMRFPMFGGGSVPRLTPGSGREFQHESVILYTNLMYMYYHSARVILCHHEVLQSAVASATPNLNSSLKEFANIYENRHELQDAASGVTECLKELIQLGLARWLPISAVACTALPLVLHIIDVRLSAANRGKGQAVDQNPQSAVKQHRLNILIEAMKTYQPQYDGVDYVSEAIRHIVNLAQLESLPHGSRAIESGQPITDWTDILSSQPGFYLRIAMTMDLALSKGRLPDESDFPASLRGLFTGGIHNTTTGNGVGANTTGSGPSARSASFASSSVPPSQQQQQQQQTYFGTGTSTLNIPPGTVRSIHSDEDADSPAASNKNLYTHQPTLVGGVEGSSGMMILGSSDGAFAHPQQMSPSTTTMDVVSDAAIASGLHHPHHDMSALFTDVLDIDGLAGEVLTAYNLNADDGTPPSVHGATAGGTFGGAMSSSEQGEYDYEYDDDDDEDEDLELVGDAVDVDVDVDMGVYDDSNDQQAGEMMMMVGKEGDDWIGQAWTDEYLKDAAAAGSQLGDGGGGGSGGGGGGDENGSSDRETATALLNAIHDDGVSCH</sequence>
<dbReference type="InterPro" id="IPR001138">
    <property type="entry name" value="Zn2Cys6_DnaBD"/>
</dbReference>
<dbReference type="CDD" id="cd00067">
    <property type="entry name" value="GAL4"/>
    <property type="match status" value="1"/>
</dbReference>
<keyword evidence="6" id="KW-1185">Reference proteome</keyword>
<dbReference type="InterPro" id="IPR007219">
    <property type="entry name" value="XnlR_reg_dom"/>
</dbReference>
<dbReference type="PROSITE" id="PS50048">
    <property type="entry name" value="ZN2_CY6_FUNGAL_2"/>
    <property type="match status" value="1"/>
</dbReference>
<evidence type="ECO:0000259" key="4">
    <source>
        <dbReference type="PROSITE" id="PS50048"/>
    </source>
</evidence>
<keyword evidence="2" id="KW-0539">Nucleus</keyword>
<dbReference type="Proteomes" id="UP000756346">
    <property type="component" value="Unassembled WGS sequence"/>
</dbReference>
<evidence type="ECO:0000313" key="5">
    <source>
        <dbReference type="EMBL" id="KAH7027607.1"/>
    </source>
</evidence>
<dbReference type="Gene3D" id="4.10.240.10">
    <property type="entry name" value="Zn(2)-C6 fungal-type DNA-binding domain"/>
    <property type="match status" value="1"/>
</dbReference>
<dbReference type="GO" id="GO:0000981">
    <property type="term" value="F:DNA-binding transcription factor activity, RNA polymerase II-specific"/>
    <property type="evidence" value="ECO:0007669"/>
    <property type="project" value="InterPro"/>
</dbReference>
<feature type="compositionally biased region" description="Low complexity" evidence="3">
    <location>
        <begin position="770"/>
        <end position="812"/>
    </location>
</feature>
<dbReference type="GO" id="GO:0008270">
    <property type="term" value="F:zinc ion binding"/>
    <property type="evidence" value="ECO:0007669"/>
    <property type="project" value="InterPro"/>
</dbReference>
<feature type="region of interest" description="Disordered" evidence="3">
    <location>
        <begin position="770"/>
        <end position="849"/>
    </location>
</feature>
<dbReference type="Pfam" id="PF00172">
    <property type="entry name" value="Zn_clus"/>
    <property type="match status" value="1"/>
</dbReference>
<name>A0A9P9BL15_9PEZI</name>
<feature type="compositionally biased region" description="Polar residues" evidence="3">
    <location>
        <begin position="813"/>
        <end position="823"/>
    </location>
</feature>
<dbReference type="InterPro" id="IPR052761">
    <property type="entry name" value="Fungal_Detox/Toxin_TFs"/>
</dbReference>
<dbReference type="PANTHER" id="PTHR47425:SF2">
    <property type="entry name" value="FARB-RELATED"/>
    <property type="match status" value="1"/>
</dbReference>
<feature type="domain" description="Zn(2)-C6 fungal-type" evidence="4">
    <location>
        <begin position="35"/>
        <end position="67"/>
    </location>
</feature>
<proteinExistence type="predicted"/>
<organism evidence="5 6">
    <name type="scientific">Microdochium trichocladiopsis</name>
    <dbReference type="NCBI Taxonomy" id="1682393"/>
    <lineage>
        <taxon>Eukaryota</taxon>
        <taxon>Fungi</taxon>
        <taxon>Dikarya</taxon>
        <taxon>Ascomycota</taxon>
        <taxon>Pezizomycotina</taxon>
        <taxon>Sordariomycetes</taxon>
        <taxon>Xylariomycetidae</taxon>
        <taxon>Xylariales</taxon>
        <taxon>Microdochiaceae</taxon>
        <taxon>Microdochium</taxon>
    </lineage>
</organism>
<feature type="compositionally biased region" description="Gly residues" evidence="3">
    <location>
        <begin position="1035"/>
        <end position="1051"/>
    </location>
</feature>
<feature type="compositionally biased region" description="Acidic residues" evidence="3">
    <location>
        <begin position="959"/>
        <end position="971"/>
    </location>
</feature>
<feature type="region of interest" description="Disordered" evidence="3">
    <location>
        <begin position="937"/>
        <end position="971"/>
    </location>
</feature>
<reference evidence="5" key="1">
    <citation type="journal article" date="2021" name="Nat. Commun.">
        <title>Genetic determinants of endophytism in the Arabidopsis root mycobiome.</title>
        <authorList>
            <person name="Mesny F."/>
            <person name="Miyauchi S."/>
            <person name="Thiergart T."/>
            <person name="Pickel B."/>
            <person name="Atanasova L."/>
            <person name="Karlsson M."/>
            <person name="Huettel B."/>
            <person name="Barry K.W."/>
            <person name="Haridas S."/>
            <person name="Chen C."/>
            <person name="Bauer D."/>
            <person name="Andreopoulos W."/>
            <person name="Pangilinan J."/>
            <person name="LaButti K."/>
            <person name="Riley R."/>
            <person name="Lipzen A."/>
            <person name="Clum A."/>
            <person name="Drula E."/>
            <person name="Henrissat B."/>
            <person name="Kohler A."/>
            <person name="Grigoriev I.V."/>
            <person name="Martin F.M."/>
            <person name="Hacquard S."/>
        </authorList>
    </citation>
    <scope>NUCLEOTIDE SEQUENCE</scope>
    <source>
        <strain evidence="5">MPI-CAGE-CH-0230</strain>
    </source>
</reference>
<feature type="compositionally biased region" description="Low complexity" evidence="3">
    <location>
        <begin position="156"/>
        <end position="170"/>
    </location>
</feature>
<feature type="region of interest" description="Disordered" evidence="3">
    <location>
        <begin position="77"/>
        <end position="172"/>
    </location>
</feature>
<feature type="compositionally biased region" description="Basic and acidic residues" evidence="3">
    <location>
        <begin position="95"/>
        <end position="110"/>
    </location>
</feature>
<dbReference type="PROSITE" id="PS00463">
    <property type="entry name" value="ZN2_CY6_FUNGAL_1"/>
    <property type="match status" value="1"/>
</dbReference>
<feature type="region of interest" description="Disordered" evidence="3">
    <location>
        <begin position="1031"/>
        <end position="1059"/>
    </location>
</feature>
<dbReference type="CDD" id="cd12148">
    <property type="entry name" value="fungal_TF_MHR"/>
    <property type="match status" value="1"/>
</dbReference>
<comment type="caution">
    <text evidence="5">The sequence shown here is derived from an EMBL/GenBank/DDBJ whole genome shotgun (WGS) entry which is preliminary data.</text>
</comment>
<evidence type="ECO:0000256" key="3">
    <source>
        <dbReference type="SAM" id="MobiDB-lite"/>
    </source>
</evidence>
<gene>
    <name evidence="5" type="ORF">B0I36DRAFT_140894</name>
</gene>
<feature type="compositionally biased region" description="Basic and acidic residues" evidence="3">
    <location>
        <begin position="122"/>
        <end position="154"/>
    </location>
</feature>
<dbReference type="InterPro" id="IPR036864">
    <property type="entry name" value="Zn2-C6_fun-type_DNA-bd_sf"/>
</dbReference>
<evidence type="ECO:0000256" key="1">
    <source>
        <dbReference type="ARBA" id="ARBA00022723"/>
    </source>
</evidence>
<dbReference type="Pfam" id="PF04082">
    <property type="entry name" value="Fungal_trans"/>
    <property type="match status" value="1"/>
</dbReference>
<dbReference type="GeneID" id="70177908"/>
<dbReference type="GO" id="GO:0006351">
    <property type="term" value="P:DNA-templated transcription"/>
    <property type="evidence" value="ECO:0007669"/>
    <property type="project" value="InterPro"/>
</dbReference>
<dbReference type="PANTHER" id="PTHR47425">
    <property type="entry name" value="FARB-RELATED"/>
    <property type="match status" value="1"/>
</dbReference>